<reference evidence="6 7" key="1">
    <citation type="submission" date="2019-12" db="EMBL/GenBank/DDBJ databases">
        <title>Snethiella sp. nov. sp. isolated from sea sand.</title>
        <authorList>
            <person name="Kim J."/>
            <person name="Jeong S.E."/>
            <person name="Jung H.S."/>
            <person name="Jeon C.O."/>
        </authorList>
    </citation>
    <scope>NUCLEOTIDE SEQUENCE [LARGE SCALE GENOMIC DNA]</scope>
    <source>
        <strain evidence="6 7">DP05</strain>
    </source>
</reference>
<keyword evidence="3 6" id="KW-0012">Acyltransferase</keyword>
<keyword evidence="4" id="KW-1133">Transmembrane helix</keyword>
<comment type="pathway">
    <text evidence="1">Lipid metabolism.</text>
</comment>
<keyword evidence="7" id="KW-1185">Reference proteome</keyword>
<evidence type="ECO:0000256" key="4">
    <source>
        <dbReference type="SAM" id="Phobius"/>
    </source>
</evidence>
<proteinExistence type="predicted"/>
<dbReference type="SUPFAM" id="SSF69593">
    <property type="entry name" value="Glycerol-3-phosphate (1)-acyltransferase"/>
    <property type="match status" value="1"/>
</dbReference>
<accession>A0A6L8W672</accession>
<dbReference type="AlphaFoldDB" id="A0A6L8W672"/>
<evidence type="ECO:0000256" key="1">
    <source>
        <dbReference type="ARBA" id="ARBA00005189"/>
    </source>
</evidence>
<protein>
    <submittedName>
        <fullName evidence="6">1-acyl-sn-glycerol-3-phosphate acyltransferase</fullName>
    </submittedName>
</protein>
<evidence type="ECO:0000256" key="2">
    <source>
        <dbReference type="ARBA" id="ARBA00022679"/>
    </source>
</evidence>
<dbReference type="GO" id="GO:0006654">
    <property type="term" value="P:phosphatidic acid biosynthetic process"/>
    <property type="evidence" value="ECO:0007669"/>
    <property type="project" value="TreeGrafter"/>
</dbReference>
<name>A0A6L8W672_9PROT</name>
<comment type="caution">
    <text evidence="6">The sequence shown here is derived from an EMBL/GenBank/DDBJ whole genome shotgun (WGS) entry which is preliminary data.</text>
</comment>
<keyword evidence="4" id="KW-0812">Transmembrane</keyword>
<dbReference type="EMBL" id="WTUW01000001">
    <property type="protein sequence ID" value="MZR29954.1"/>
    <property type="molecule type" value="Genomic_DNA"/>
</dbReference>
<evidence type="ECO:0000259" key="5">
    <source>
        <dbReference type="SMART" id="SM00563"/>
    </source>
</evidence>
<dbReference type="RefSeq" id="WP_161314498.1">
    <property type="nucleotide sequence ID" value="NZ_WTUW01000001.1"/>
</dbReference>
<dbReference type="InterPro" id="IPR002123">
    <property type="entry name" value="Plipid/glycerol_acylTrfase"/>
</dbReference>
<dbReference type="PANTHER" id="PTHR10434">
    <property type="entry name" value="1-ACYL-SN-GLYCEROL-3-PHOSPHATE ACYLTRANSFERASE"/>
    <property type="match status" value="1"/>
</dbReference>
<dbReference type="SMART" id="SM00563">
    <property type="entry name" value="PlsC"/>
    <property type="match status" value="1"/>
</dbReference>
<evidence type="ECO:0000313" key="6">
    <source>
        <dbReference type="EMBL" id="MZR29954.1"/>
    </source>
</evidence>
<dbReference type="Proteomes" id="UP000476030">
    <property type="component" value="Unassembled WGS sequence"/>
</dbReference>
<dbReference type="CDD" id="cd07989">
    <property type="entry name" value="LPLAT_AGPAT-like"/>
    <property type="match status" value="1"/>
</dbReference>
<evidence type="ECO:0000256" key="3">
    <source>
        <dbReference type="ARBA" id="ARBA00023315"/>
    </source>
</evidence>
<feature type="domain" description="Phospholipid/glycerol acyltransferase" evidence="5">
    <location>
        <begin position="71"/>
        <end position="185"/>
    </location>
</feature>
<dbReference type="Pfam" id="PF01553">
    <property type="entry name" value="Acyltransferase"/>
    <property type="match status" value="1"/>
</dbReference>
<evidence type="ECO:0000313" key="7">
    <source>
        <dbReference type="Proteomes" id="UP000476030"/>
    </source>
</evidence>
<keyword evidence="4" id="KW-0472">Membrane</keyword>
<organism evidence="6 7">
    <name type="scientific">Sneathiella litorea</name>
    <dbReference type="NCBI Taxonomy" id="2606216"/>
    <lineage>
        <taxon>Bacteria</taxon>
        <taxon>Pseudomonadati</taxon>
        <taxon>Pseudomonadota</taxon>
        <taxon>Alphaproteobacteria</taxon>
        <taxon>Sneathiellales</taxon>
        <taxon>Sneathiellaceae</taxon>
        <taxon>Sneathiella</taxon>
    </lineage>
</organism>
<dbReference type="GO" id="GO:0003841">
    <property type="term" value="F:1-acylglycerol-3-phosphate O-acyltransferase activity"/>
    <property type="evidence" value="ECO:0007669"/>
    <property type="project" value="TreeGrafter"/>
</dbReference>
<sequence length="242" mass="27529">MTQLRSLAFFIGFFVWSVIMNLAFLPFLAFDRKWIVLGQRIWSRGIVVLLRSICGLHLEIRGKEYLPSGAAIVAAKHQSAFETMIFHLITDDPAIILKKELLSIPVYGWYCRKTKMIAVDRKGHAAALKSMLSQARQAMDDQRPIIIFPEGTRSPLDEDLPFQPGIAAIYTKLQQPVIPVALNTGLFWPRRSFFCRPGVMVIEFLPPIEAGMDRKAFMKELKSRIETKTEALVTEGRTKYIS</sequence>
<dbReference type="PANTHER" id="PTHR10434:SF40">
    <property type="entry name" value="1-ACYL-SN-GLYCEROL-3-PHOSPHATE ACYLTRANSFERASE"/>
    <property type="match status" value="1"/>
</dbReference>
<keyword evidence="2 6" id="KW-0808">Transferase</keyword>
<gene>
    <name evidence="6" type="ORF">GQE98_04810</name>
</gene>
<feature type="transmembrane region" description="Helical" evidence="4">
    <location>
        <begin position="7"/>
        <end position="29"/>
    </location>
</feature>